<evidence type="ECO:0000313" key="3">
    <source>
        <dbReference type="Proteomes" id="UP001164929"/>
    </source>
</evidence>
<proteinExistence type="predicted"/>
<evidence type="ECO:0008006" key="4">
    <source>
        <dbReference type="Google" id="ProtNLM"/>
    </source>
</evidence>
<evidence type="ECO:0000256" key="1">
    <source>
        <dbReference type="SAM" id="SignalP"/>
    </source>
</evidence>
<feature type="signal peptide" evidence="1">
    <location>
        <begin position="1"/>
        <end position="26"/>
    </location>
</feature>
<accession>A0AAD6RLJ9</accession>
<keyword evidence="1" id="KW-0732">Signal</keyword>
<dbReference type="AlphaFoldDB" id="A0AAD6RLJ9"/>
<gene>
    <name evidence="2" type="ORF">NC653_001609</name>
</gene>
<keyword evidence="3" id="KW-1185">Reference proteome</keyword>
<reference evidence="2 3" key="1">
    <citation type="journal article" date="2023" name="Mol. Ecol. Resour.">
        <title>Chromosome-level genome assembly of a triploid poplar Populus alba 'Berolinensis'.</title>
        <authorList>
            <person name="Chen S."/>
            <person name="Yu Y."/>
            <person name="Wang X."/>
            <person name="Wang S."/>
            <person name="Zhang T."/>
            <person name="Zhou Y."/>
            <person name="He R."/>
            <person name="Meng N."/>
            <person name="Wang Y."/>
            <person name="Liu W."/>
            <person name="Liu Z."/>
            <person name="Liu J."/>
            <person name="Guo Q."/>
            <person name="Huang H."/>
            <person name="Sederoff R.R."/>
            <person name="Wang G."/>
            <person name="Qu G."/>
            <person name="Chen S."/>
        </authorList>
    </citation>
    <scope>NUCLEOTIDE SEQUENCE [LARGE SCALE GENOMIC DNA]</scope>
    <source>
        <strain evidence="2">SC-2020</strain>
    </source>
</reference>
<name>A0AAD6RLJ9_9ROSI</name>
<dbReference type="EMBL" id="JAQIZT010000001">
    <property type="protein sequence ID" value="KAJ7011233.1"/>
    <property type="molecule type" value="Genomic_DNA"/>
</dbReference>
<organism evidence="2 3">
    <name type="scientific">Populus alba x Populus x berolinensis</name>
    <dbReference type="NCBI Taxonomy" id="444605"/>
    <lineage>
        <taxon>Eukaryota</taxon>
        <taxon>Viridiplantae</taxon>
        <taxon>Streptophyta</taxon>
        <taxon>Embryophyta</taxon>
        <taxon>Tracheophyta</taxon>
        <taxon>Spermatophyta</taxon>
        <taxon>Magnoliopsida</taxon>
        <taxon>eudicotyledons</taxon>
        <taxon>Gunneridae</taxon>
        <taxon>Pentapetalae</taxon>
        <taxon>rosids</taxon>
        <taxon>fabids</taxon>
        <taxon>Malpighiales</taxon>
        <taxon>Salicaceae</taxon>
        <taxon>Saliceae</taxon>
        <taxon>Populus</taxon>
    </lineage>
</organism>
<protein>
    <recommendedName>
        <fullName evidence="4">Secreted protein</fullName>
    </recommendedName>
</protein>
<sequence>MPLFILFMSILPLPFDLLCFIALMNQCVPIARNCLFPPPLNWSCQIVQSYCINNFIVLMVNHKGLKLKQKTSIAV</sequence>
<evidence type="ECO:0000313" key="2">
    <source>
        <dbReference type="EMBL" id="KAJ7011233.1"/>
    </source>
</evidence>
<dbReference type="Proteomes" id="UP001164929">
    <property type="component" value="Chromosome 1"/>
</dbReference>
<comment type="caution">
    <text evidence="2">The sequence shown here is derived from an EMBL/GenBank/DDBJ whole genome shotgun (WGS) entry which is preliminary data.</text>
</comment>
<feature type="chain" id="PRO_5042284110" description="Secreted protein" evidence="1">
    <location>
        <begin position="27"/>
        <end position="75"/>
    </location>
</feature>